<feature type="compositionally biased region" description="Basic and acidic residues" evidence="1">
    <location>
        <begin position="95"/>
        <end position="104"/>
    </location>
</feature>
<feature type="compositionally biased region" description="Polar residues" evidence="1">
    <location>
        <begin position="114"/>
        <end position="123"/>
    </location>
</feature>
<accession>A0A9Q3GE23</accession>
<organism evidence="2 3">
    <name type="scientific">Austropuccinia psidii MF-1</name>
    <dbReference type="NCBI Taxonomy" id="1389203"/>
    <lineage>
        <taxon>Eukaryota</taxon>
        <taxon>Fungi</taxon>
        <taxon>Dikarya</taxon>
        <taxon>Basidiomycota</taxon>
        <taxon>Pucciniomycotina</taxon>
        <taxon>Pucciniomycetes</taxon>
        <taxon>Pucciniales</taxon>
        <taxon>Sphaerophragmiaceae</taxon>
        <taxon>Austropuccinia</taxon>
    </lineage>
</organism>
<dbReference type="Proteomes" id="UP000765509">
    <property type="component" value="Unassembled WGS sequence"/>
</dbReference>
<feature type="compositionally biased region" description="Basic and acidic residues" evidence="1">
    <location>
        <begin position="66"/>
        <end position="78"/>
    </location>
</feature>
<reference evidence="2" key="1">
    <citation type="submission" date="2021-03" db="EMBL/GenBank/DDBJ databases">
        <title>Draft genome sequence of rust myrtle Austropuccinia psidii MF-1, a brazilian biotype.</title>
        <authorList>
            <person name="Quecine M.C."/>
            <person name="Pachon D.M.R."/>
            <person name="Bonatelli M.L."/>
            <person name="Correr F.H."/>
            <person name="Franceschini L.M."/>
            <person name="Leite T.F."/>
            <person name="Margarido G.R.A."/>
            <person name="Almeida C.A."/>
            <person name="Ferrarezi J.A."/>
            <person name="Labate C.A."/>
        </authorList>
    </citation>
    <scope>NUCLEOTIDE SEQUENCE</scope>
    <source>
        <strain evidence="2">MF-1</strain>
    </source>
</reference>
<evidence type="ECO:0000313" key="3">
    <source>
        <dbReference type="Proteomes" id="UP000765509"/>
    </source>
</evidence>
<dbReference type="EMBL" id="AVOT02000427">
    <property type="protein sequence ID" value="MBW0462822.1"/>
    <property type="molecule type" value="Genomic_DNA"/>
</dbReference>
<comment type="caution">
    <text evidence="2">The sequence shown here is derived from an EMBL/GenBank/DDBJ whole genome shotgun (WGS) entry which is preliminary data.</text>
</comment>
<sequence length="153" mass="17780">MEERNNKWELLPNLWIGTMKSYLQLKRFLDPENTQEILKSWTPISFQGQVQNLKAYLKNKQMLSEDQNKELSQRKENTPMEAPQASTSAKKEKKSPKDQPEGKSKGNLKGKVQVEQTLPSKLQNSKEMKYRHGECVQYYKEFDGIKSQGGENN</sequence>
<protein>
    <submittedName>
        <fullName evidence="2">Uncharacterized protein</fullName>
    </submittedName>
</protein>
<name>A0A9Q3GE23_9BASI</name>
<proteinExistence type="predicted"/>
<dbReference type="AlphaFoldDB" id="A0A9Q3GE23"/>
<gene>
    <name evidence="2" type="ORF">O181_002537</name>
</gene>
<feature type="region of interest" description="Disordered" evidence="1">
    <location>
        <begin position="64"/>
        <end position="130"/>
    </location>
</feature>
<keyword evidence="3" id="KW-1185">Reference proteome</keyword>
<evidence type="ECO:0000313" key="2">
    <source>
        <dbReference type="EMBL" id="MBW0462822.1"/>
    </source>
</evidence>
<evidence type="ECO:0000256" key="1">
    <source>
        <dbReference type="SAM" id="MobiDB-lite"/>
    </source>
</evidence>